<name>A0ABR4NK57_9FUNG</name>
<keyword evidence="2" id="KW-1185">Reference proteome</keyword>
<accession>A0ABR4NK57</accession>
<dbReference type="EMBL" id="JADGIZ020000002">
    <property type="protein sequence ID" value="KAL2919844.1"/>
    <property type="molecule type" value="Genomic_DNA"/>
</dbReference>
<proteinExistence type="predicted"/>
<dbReference type="Proteomes" id="UP001527925">
    <property type="component" value="Unassembled WGS sequence"/>
</dbReference>
<organism evidence="1 2">
    <name type="scientific">Polyrhizophydium stewartii</name>
    <dbReference type="NCBI Taxonomy" id="2732419"/>
    <lineage>
        <taxon>Eukaryota</taxon>
        <taxon>Fungi</taxon>
        <taxon>Fungi incertae sedis</taxon>
        <taxon>Chytridiomycota</taxon>
        <taxon>Chytridiomycota incertae sedis</taxon>
        <taxon>Chytridiomycetes</taxon>
        <taxon>Rhizophydiales</taxon>
        <taxon>Rhizophydiales incertae sedis</taxon>
        <taxon>Polyrhizophydium</taxon>
    </lineage>
</organism>
<comment type="caution">
    <text evidence="1">The sequence shown here is derived from an EMBL/GenBank/DDBJ whole genome shotgun (WGS) entry which is preliminary data.</text>
</comment>
<sequence>MAEEDVTAGHMGRTVQFLAKTSLSWQIWKETEPELFWLFERTFRAWRCVVKFTGDEHSYLLEIELPQDQAARVEKAIRDGSLAIELDKIHGIDPVLHRGRKDVKLSKFQVSLAPAQPVNLESRKTIESLESRLLELELNERVRSIDLRVVMRDLQSFQIDMYKRFEDLEKRVEDGLVSLGAKCDKMEKAVAKYKPGMN</sequence>
<reference evidence="1 2" key="1">
    <citation type="submission" date="2023-09" db="EMBL/GenBank/DDBJ databases">
        <title>Pangenome analysis of Batrachochytrium dendrobatidis and related Chytrids.</title>
        <authorList>
            <person name="Yacoub M.N."/>
            <person name="Stajich J.E."/>
            <person name="James T.Y."/>
        </authorList>
    </citation>
    <scope>NUCLEOTIDE SEQUENCE [LARGE SCALE GENOMIC DNA]</scope>
    <source>
        <strain evidence="1 2">JEL0888</strain>
    </source>
</reference>
<gene>
    <name evidence="1" type="ORF">HK105_200761</name>
</gene>
<evidence type="ECO:0000313" key="2">
    <source>
        <dbReference type="Proteomes" id="UP001527925"/>
    </source>
</evidence>
<evidence type="ECO:0000313" key="1">
    <source>
        <dbReference type="EMBL" id="KAL2919844.1"/>
    </source>
</evidence>
<protein>
    <submittedName>
        <fullName evidence="1">Uncharacterized protein</fullName>
    </submittedName>
</protein>